<evidence type="ECO:0000313" key="2">
    <source>
        <dbReference type="EMBL" id="CAF9912067.1"/>
    </source>
</evidence>
<organism evidence="2 3">
    <name type="scientific">Heterodermia speciosa</name>
    <dbReference type="NCBI Taxonomy" id="116794"/>
    <lineage>
        <taxon>Eukaryota</taxon>
        <taxon>Fungi</taxon>
        <taxon>Dikarya</taxon>
        <taxon>Ascomycota</taxon>
        <taxon>Pezizomycotina</taxon>
        <taxon>Lecanoromycetes</taxon>
        <taxon>OSLEUM clade</taxon>
        <taxon>Lecanoromycetidae</taxon>
        <taxon>Caliciales</taxon>
        <taxon>Physciaceae</taxon>
        <taxon>Heterodermia</taxon>
    </lineage>
</organism>
<dbReference type="EMBL" id="CAJPDS010000011">
    <property type="protein sequence ID" value="CAF9912067.1"/>
    <property type="molecule type" value="Genomic_DNA"/>
</dbReference>
<proteinExistence type="predicted"/>
<name>A0A8H3I227_9LECA</name>
<keyword evidence="3" id="KW-1185">Reference proteome</keyword>
<dbReference type="Proteomes" id="UP000664521">
    <property type="component" value="Unassembled WGS sequence"/>
</dbReference>
<comment type="caution">
    <text evidence="2">The sequence shown here is derived from an EMBL/GenBank/DDBJ whole genome shotgun (WGS) entry which is preliminary data.</text>
</comment>
<accession>A0A8H3I227</accession>
<gene>
    <name evidence="2" type="ORF">HETSPECPRED_000818</name>
</gene>
<evidence type="ECO:0000313" key="3">
    <source>
        <dbReference type="Proteomes" id="UP000664521"/>
    </source>
</evidence>
<sequence length="428" mass="43834">MTVTPSIDHKVARFPMGGAVLYSRQGSDCPDYSDCNCEDWGMSCDLETYDWYDCSDVDIAGPGDCGAASASSTGSIALSSTAAPTSTVLPSTSVLPTTSAQLTTTAPTTTAQQSFTTGIGGVTIQPGDCPNNAVQENAPYCPTTTAAPTTTEQQSFTTGIGGVTIQPGDCPNNGVQENAPYCPTSTAATSFSCGVGSNVGAATYTPATWCGCNDGNSYPTMTSASALCAYTAAPAGSLLIHPSAVPVPSTTSQPPTTQAPTSTAFDSTKSTLSCGASFGDASATPTAVPRAQVNDVLKSIEEFCTPEDPSTLTLVKGEPAYHTYPISGSKNGGVYQLAFWWDERPECANAPAPSIVASVPKGPSYWCNQYFDTIANGCDAGDGQDKHGGTLAVDCAVYGFIAYIDPDDDSGPSLGGGCKRDLFGRCQA</sequence>
<reference evidence="2" key="1">
    <citation type="submission" date="2021-03" db="EMBL/GenBank/DDBJ databases">
        <authorList>
            <person name="Tagirdzhanova G."/>
        </authorList>
    </citation>
    <scope>NUCLEOTIDE SEQUENCE</scope>
</reference>
<evidence type="ECO:0000256" key="1">
    <source>
        <dbReference type="SAM" id="MobiDB-lite"/>
    </source>
</evidence>
<protein>
    <submittedName>
        <fullName evidence="2">Uncharacterized protein</fullName>
    </submittedName>
</protein>
<feature type="compositionally biased region" description="Low complexity" evidence="1">
    <location>
        <begin position="245"/>
        <end position="263"/>
    </location>
</feature>
<dbReference type="OrthoDB" id="73875at2759"/>
<dbReference type="AlphaFoldDB" id="A0A8H3I227"/>
<feature type="region of interest" description="Disordered" evidence="1">
    <location>
        <begin position="245"/>
        <end position="266"/>
    </location>
</feature>